<comment type="function">
    <text evidence="2">Catalyzes the epimerization of the C3' and C5'positions of dTDP-6-deoxy-D-xylo-4-hexulose, forming dTDP-6-deoxy-L-lyxo-4-hexulose.</text>
</comment>
<evidence type="ECO:0000256" key="7">
    <source>
        <dbReference type="ARBA" id="ARBA00033311"/>
    </source>
</evidence>
<dbReference type="GO" id="GO:0008830">
    <property type="term" value="F:dTDP-4-dehydrorhamnose 3,5-epimerase activity"/>
    <property type="evidence" value="ECO:0007669"/>
    <property type="project" value="UniProtKB-EC"/>
</dbReference>
<accession>A0AAW3ZGC5</accession>
<dbReference type="Proteomes" id="UP000613768">
    <property type="component" value="Unassembled WGS sequence"/>
</dbReference>
<evidence type="ECO:0000256" key="3">
    <source>
        <dbReference type="ARBA" id="ARBA00012098"/>
    </source>
</evidence>
<dbReference type="PANTHER" id="PTHR21047">
    <property type="entry name" value="DTDP-6-DEOXY-D-GLUCOSE-3,5 EPIMERASE"/>
    <property type="match status" value="1"/>
</dbReference>
<comment type="caution">
    <text evidence="10">The sequence shown here is derived from an EMBL/GenBank/DDBJ whole genome shotgun (WGS) entry which is preliminary data.</text>
</comment>
<evidence type="ECO:0000313" key="10">
    <source>
        <dbReference type="EMBL" id="MBD8524480.1"/>
    </source>
</evidence>
<name>A0AAW3ZGC5_9GAMM</name>
<evidence type="ECO:0000256" key="1">
    <source>
        <dbReference type="ARBA" id="ARBA00001298"/>
    </source>
</evidence>
<dbReference type="InterPro" id="IPR014710">
    <property type="entry name" value="RmlC-like_jellyroll"/>
</dbReference>
<evidence type="ECO:0000256" key="5">
    <source>
        <dbReference type="ARBA" id="ARBA00029758"/>
    </source>
</evidence>
<gene>
    <name evidence="10" type="ORF">IFO71_01890</name>
</gene>
<evidence type="ECO:0000313" key="11">
    <source>
        <dbReference type="Proteomes" id="UP000613768"/>
    </source>
</evidence>
<feature type="active site" description="Proton acceptor" evidence="8">
    <location>
        <position position="61"/>
    </location>
</feature>
<dbReference type="Gene3D" id="2.60.120.10">
    <property type="entry name" value="Jelly Rolls"/>
    <property type="match status" value="1"/>
</dbReference>
<dbReference type="GO" id="GO:0005829">
    <property type="term" value="C:cytosol"/>
    <property type="evidence" value="ECO:0007669"/>
    <property type="project" value="TreeGrafter"/>
</dbReference>
<dbReference type="InterPro" id="IPR000888">
    <property type="entry name" value="RmlC-like"/>
</dbReference>
<proteinExistence type="predicted"/>
<reference evidence="10 11" key="1">
    <citation type="submission" date="2020-09" db="EMBL/GenBank/DDBJ databases">
        <title>Pseudoxanthomonas sp. CAU 1598 isolated from sand of Yaerae Beach.</title>
        <authorList>
            <person name="Kim W."/>
        </authorList>
    </citation>
    <scope>NUCLEOTIDE SEQUENCE [LARGE SCALE GENOMIC DNA]</scope>
    <source>
        <strain evidence="10 11">CAU 1598</strain>
    </source>
</reference>
<dbReference type="SUPFAM" id="SSF51182">
    <property type="entry name" value="RmlC-like cupins"/>
    <property type="match status" value="1"/>
</dbReference>
<comment type="catalytic activity">
    <reaction evidence="1">
        <text>dTDP-4-dehydro-6-deoxy-alpha-D-glucose = dTDP-4-dehydro-beta-L-rhamnose</text>
        <dbReference type="Rhea" id="RHEA:16969"/>
        <dbReference type="ChEBI" id="CHEBI:57649"/>
        <dbReference type="ChEBI" id="CHEBI:62830"/>
        <dbReference type="EC" id="5.1.3.13"/>
    </reaction>
</comment>
<organism evidence="10 11">
    <name type="scientific">Pseudomarimonas arenosa</name>
    <dbReference type="NCBI Taxonomy" id="2774145"/>
    <lineage>
        <taxon>Bacteria</taxon>
        <taxon>Pseudomonadati</taxon>
        <taxon>Pseudomonadota</taxon>
        <taxon>Gammaproteobacteria</taxon>
        <taxon>Lysobacterales</taxon>
        <taxon>Lysobacteraceae</taxon>
        <taxon>Pseudomarimonas</taxon>
    </lineage>
</organism>
<dbReference type="EMBL" id="JACYTR010000002">
    <property type="protein sequence ID" value="MBD8524480.1"/>
    <property type="molecule type" value="Genomic_DNA"/>
</dbReference>
<keyword evidence="11" id="KW-1185">Reference proteome</keyword>
<dbReference type="RefSeq" id="WP_192027819.1">
    <property type="nucleotide sequence ID" value="NZ_JACYTR010000002.1"/>
</dbReference>
<sequence length="189" mass="21420">MKATESAPRPRLPLGVRQLDLPINRDLRGSLIEVFEQQRLGQPLLQWNAVFSQPGVLRGMHIHDDRSDYIVMLRGRMLLGLYDARTRSPSYAQRNLIELRADAPSAVYIPPGVLHGFYFPEGGLHMYGLGEYWRPHADIGCRWDDPELALAWPCQQPTVVPRDLELGALHDLHQRYPVFGSIEVAAPCC</sequence>
<dbReference type="GO" id="GO:0019305">
    <property type="term" value="P:dTDP-rhamnose biosynthetic process"/>
    <property type="evidence" value="ECO:0007669"/>
    <property type="project" value="TreeGrafter"/>
</dbReference>
<dbReference type="EC" id="5.1.3.13" evidence="3"/>
<protein>
    <recommendedName>
        <fullName evidence="4">dTDP-4-dehydrorhamnose 3,5-epimerase</fullName>
        <ecNumber evidence="3">5.1.3.13</ecNumber>
    </recommendedName>
    <alternativeName>
        <fullName evidence="6">Thymidine diphospho-4-keto-rhamnose 3,5-epimerase</fullName>
    </alternativeName>
    <alternativeName>
        <fullName evidence="5">dTDP-4-keto-6-deoxyglucose 3,5-epimerase</fullName>
    </alternativeName>
    <alternativeName>
        <fullName evidence="7">dTDP-6-deoxy-D-xylo-4-hexulose 3,5-epimerase</fullName>
    </alternativeName>
</protein>
<evidence type="ECO:0000256" key="6">
    <source>
        <dbReference type="ARBA" id="ARBA00031424"/>
    </source>
</evidence>
<dbReference type="AlphaFoldDB" id="A0AAW3ZGC5"/>
<dbReference type="GO" id="GO:0000271">
    <property type="term" value="P:polysaccharide biosynthetic process"/>
    <property type="evidence" value="ECO:0007669"/>
    <property type="project" value="TreeGrafter"/>
</dbReference>
<dbReference type="InterPro" id="IPR011051">
    <property type="entry name" value="RmlC_Cupin_sf"/>
</dbReference>
<dbReference type="PANTHER" id="PTHR21047:SF2">
    <property type="entry name" value="THYMIDINE DIPHOSPHO-4-KETO-RHAMNOSE 3,5-EPIMERASE"/>
    <property type="match status" value="1"/>
</dbReference>
<evidence type="ECO:0000256" key="9">
    <source>
        <dbReference type="PIRSR" id="PIRSR600888-3"/>
    </source>
</evidence>
<evidence type="ECO:0000256" key="4">
    <source>
        <dbReference type="ARBA" id="ARBA00019595"/>
    </source>
</evidence>
<evidence type="ECO:0000256" key="8">
    <source>
        <dbReference type="PIRSR" id="PIRSR600888-1"/>
    </source>
</evidence>
<dbReference type="Pfam" id="PF00908">
    <property type="entry name" value="dTDP_sugar_isom"/>
    <property type="match status" value="1"/>
</dbReference>
<feature type="site" description="Participates in a stacking interaction with the thymidine ring of dTDP-4-oxo-6-deoxyglucose" evidence="9">
    <location>
        <position position="133"/>
    </location>
</feature>
<evidence type="ECO:0000256" key="2">
    <source>
        <dbReference type="ARBA" id="ARBA00001997"/>
    </source>
</evidence>
<feature type="active site" description="Proton donor" evidence="8">
    <location>
        <position position="127"/>
    </location>
</feature>